<comment type="caution">
    <text evidence="2">The sequence shown here is derived from an EMBL/GenBank/DDBJ whole genome shotgun (WGS) entry which is preliminary data.</text>
</comment>
<dbReference type="Pfam" id="PF06172">
    <property type="entry name" value="Cupin_5"/>
    <property type="match status" value="1"/>
</dbReference>
<dbReference type="InterPro" id="IPR011051">
    <property type="entry name" value="RmlC_Cupin_sf"/>
</dbReference>
<proteinExistence type="predicted"/>
<dbReference type="eggNOG" id="COG3542">
    <property type="taxonomic scope" value="Bacteria"/>
</dbReference>
<dbReference type="CDD" id="cd06121">
    <property type="entry name" value="cupin_YML079wp"/>
    <property type="match status" value="1"/>
</dbReference>
<feature type="domain" description="DUF985" evidence="1">
    <location>
        <begin position="20"/>
        <end position="160"/>
    </location>
</feature>
<dbReference type="AlphaFoldDB" id="A1ZGG0"/>
<organism evidence="2 3">
    <name type="scientific">Microscilla marina ATCC 23134</name>
    <dbReference type="NCBI Taxonomy" id="313606"/>
    <lineage>
        <taxon>Bacteria</taxon>
        <taxon>Pseudomonadati</taxon>
        <taxon>Bacteroidota</taxon>
        <taxon>Cytophagia</taxon>
        <taxon>Cytophagales</taxon>
        <taxon>Microscillaceae</taxon>
        <taxon>Microscilla</taxon>
    </lineage>
</organism>
<dbReference type="Gene3D" id="2.60.120.10">
    <property type="entry name" value="Jelly Rolls"/>
    <property type="match status" value="1"/>
</dbReference>
<sequence>MSNFGVFIDLNLLAMPHNAQYFIDQLGMTPHPEGGYYKETYRSEEIFSQEALPERYPSKRCHVTSIYFLLETKEFSTFHRLRTTELWHFHTGTALELHMIDADGNLTTQHIGSDIANGELLQTVIPTGSWFAIRVIAPDSFALIGCTVAPGFEFEDFELAKREELIKLYPQHTQVITQFTRS</sequence>
<protein>
    <recommendedName>
        <fullName evidence="1">DUF985 domain-containing protein</fullName>
    </recommendedName>
</protein>
<dbReference type="InterPro" id="IPR014710">
    <property type="entry name" value="RmlC-like_jellyroll"/>
</dbReference>
<reference evidence="2 3" key="1">
    <citation type="submission" date="2007-01" db="EMBL/GenBank/DDBJ databases">
        <authorList>
            <person name="Haygood M."/>
            <person name="Podell S."/>
            <person name="Anderson C."/>
            <person name="Hopkinson B."/>
            <person name="Roe K."/>
            <person name="Barbeau K."/>
            <person name="Gaasterland T."/>
            <person name="Ferriera S."/>
            <person name="Johnson J."/>
            <person name="Kravitz S."/>
            <person name="Beeson K."/>
            <person name="Sutton G."/>
            <person name="Rogers Y.-H."/>
            <person name="Friedman R."/>
            <person name="Frazier M."/>
            <person name="Venter J.C."/>
        </authorList>
    </citation>
    <scope>NUCLEOTIDE SEQUENCE [LARGE SCALE GENOMIC DNA]</scope>
    <source>
        <strain evidence="2 3">ATCC 23134</strain>
    </source>
</reference>
<evidence type="ECO:0000259" key="1">
    <source>
        <dbReference type="Pfam" id="PF06172"/>
    </source>
</evidence>
<dbReference type="SUPFAM" id="SSF51182">
    <property type="entry name" value="RmlC-like cupins"/>
    <property type="match status" value="1"/>
</dbReference>
<dbReference type="InterPro" id="IPR009327">
    <property type="entry name" value="Cupin_DUF985"/>
</dbReference>
<evidence type="ECO:0000313" key="2">
    <source>
        <dbReference type="EMBL" id="EAY30577.1"/>
    </source>
</evidence>
<dbReference type="Proteomes" id="UP000004095">
    <property type="component" value="Unassembled WGS sequence"/>
</dbReference>
<accession>A1ZGG0</accession>
<dbReference type="InterPro" id="IPR039935">
    <property type="entry name" value="YML079W-like"/>
</dbReference>
<dbReference type="PANTHER" id="PTHR33387:SF3">
    <property type="entry name" value="DUF985 DOMAIN-CONTAINING PROTEIN"/>
    <property type="match status" value="1"/>
</dbReference>
<name>A1ZGG0_MICM2</name>
<gene>
    <name evidence="2" type="ORF">M23134_03215</name>
</gene>
<keyword evidence="3" id="KW-1185">Reference proteome</keyword>
<evidence type="ECO:0000313" key="3">
    <source>
        <dbReference type="Proteomes" id="UP000004095"/>
    </source>
</evidence>
<dbReference type="EMBL" id="AAWS01000006">
    <property type="protein sequence ID" value="EAY30577.1"/>
    <property type="molecule type" value="Genomic_DNA"/>
</dbReference>
<dbReference type="PANTHER" id="PTHR33387">
    <property type="entry name" value="RMLC-LIKE JELLY ROLL FOLD PROTEIN"/>
    <property type="match status" value="1"/>
</dbReference>